<keyword evidence="2" id="KW-1185">Reference proteome</keyword>
<comment type="caution">
    <text evidence="1">The sequence shown here is derived from an EMBL/GenBank/DDBJ whole genome shotgun (WGS) entry which is preliminary data.</text>
</comment>
<dbReference type="InterPro" id="IPR008979">
    <property type="entry name" value="Galactose-bd-like_sf"/>
</dbReference>
<organism evidence="1 2">
    <name type="scientific">Termititenax aidoneus</name>
    <dbReference type="NCBI Taxonomy" id="2218524"/>
    <lineage>
        <taxon>Bacteria</taxon>
        <taxon>Bacillati</taxon>
        <taxon>Candidatus Margulisiibacteriota</taxon>
        <taxon>Candidatus Termititenacia</taxon>
        <taxon>Candidatus Termititenacales</taxon>
        <taxon>Candidatus Termititenacaceae</taxon>
        <taxon>Candidatus Termititenax</taxon>
    </lineage>
</organism>
<protein>
    <submittedName>
        <fullName evidence="1">Uncharacterized protein</fullName>
    </submittedName>
</protein>
<name>A0A388TDL7_TERA1</name>
<dbReference type="SUPFAM" id="SSF49785">
    <property type="entry name" value="Galactose-binding domain-like"/>
    <property type="match status" value="1"/>
</dbReference>
<gene>
    <name evidence="1" type="ORF">NO1_1731</name>
</gene>
<dbReference type="EMBL" id="BGZN01000056">
    <property type="protein sequence ID" value="GBR74580.1"/>
    <property type="molecule type" value="Genomic_DNA"/>
</dbReference>
<proteinExistence type="predicted"/>
<dbReference type="AlphaFoldDB" id="A0A388TDL7"/>
<evidence type="ECO:0000313" key="1">
    <source>
        <dbReference type="EMBL" id="GBR74580.1"/>
    </source>
</evidence>
<evidence type="ECO:0000313" key="2">
    <source>
        <dbReference type="Proteomes" id="UP000269352"/>
    </source>
</evidence>
<accession>A0A388TDL7</accession>
<dbReference type="Gene3D" id="2.60.120.260">
    <property type="entry name" value="Galactose-binding domain-like"/>
    <property type="match status" value="1"/>
</dbReference>
<dbReference type="Proteomes" id="UP000269352">
    <property type="component" value="Unassembled WGS sequence"/>
</dbReference>
<reference evidence="1 2" key="1">
    <citation type="journal article" date="2019" name="ISME J.">
        <title>Genome analyses of uncultured TG2/ZB3 bacteria in 'Margulisbacteria' specifically attached to ectosymbiotic spirochetes of protists in the termite gut.</title>
        <authorList>
            <person name="Utami Y.D."/>
            <person name="Kuwahara H."/>
            <person name="Igai K."/>
            <person name="Murakami T."/>
            <person name="Sugaya K."/>
            <person name="Morikawa T."/>
            <person name="Nagura Y."/>
            <person name="Yuki M."/>
            <person name="Deevong P."/>
            <person name="Inoue T."/>
            <person name="Kihara K."/>
            <person name="Lo N."/>
            <person name="Yamada A."/>
            <person name="Ohkuma M."/>
            <person name="Hongoh Y."/>
        </authorList>
    </citation>
    <scope>NUCLEOTIDE SEQUENCE [LARGE SCALE GENOMIC DNA]</scope>
    <source>
        <strain evidence="1">NkOx7-01</strain>
    </source>
</reference>
<sequence>MVAKLKFFDTNRINSQSGFDFTSADAARADILYDNDNSNRLFSNGSNDSTPEVWIIEFSSVYNLDALAVFNHNIKSGNVQYWGGAAWVNFSPTVNWDNNTAANNYFSFARVATKKIRLTMNTTQTANAEKFVGQLRALTSLGDLLKNPTEVTPKLTPKDFDYTTANGGSVYGIAGIKYQATVKFNNTPNVDQTFLIGLKIRNKPFYFYPCGGEGQTDITFRIDDMYLVNFTGAVSPKLAGKNLFGIGIDTSITLKEV</sequence>